<feature type="transmembrane region" description="Helical" evidence="2">
    <location>
        <begin position="167"/>
        <end position="188"/>
    </location>
</feature>
<keyword evidence="2" id="KW-0812">Transmembrane</keyword>
<dbReference type="RefSeq" id="WP_098060885.1">
    <property type="nucleotide sequence ID" value="NZ_PDEP01000001.1"/>
</dbReference>
<dbReference type="AlphaFoldDB" id="A0A2H3NQL8"/>
<comment type="caution">
    <text evidence="3">The sequence shown here is derived from an EMBL/GenBank/DDBJ whole genome shotgun (WGS) entry which is preliminary data.</text>
</comment>
<keyword evidence="4" id="KW-1185">Reference proteome</keyword>
<dbReference type="Proteomes" id="UP000221024">
    <property type="component" value="Unassembled WGS sequence"/>
</dbReference>
<reference evidence="3 4" key="1">
    <citation type="submission" date="2017-10" db="EMBL/GenBank/DDBJ databases">
        <title>Draft genome of Longimonas halophila.</title>
        <authorList>
            <person name="Goh K.M."/>
            <person name="Shamsir M.S."/>
            <person name="Lim S.W."/>
        </authorList>
    </citation>
    <scope>NUCLEOTIDE SEQUENCE [LARGE SCALE GENOMIC DNA]</scope>
    <source>
        <strain evidence="3 4">KCTC 42399</strain>
    </source>
</reference>
<accession>A0A2H3NQL8</accession>
<feature type="compositionally biased region" description="Basic and acidic residues" evidence="1">
    <location>
        <begin position="111"/>
        <end position="121"/>
    </location>
</feature>
<gene>
    <name evidence="3" type="ORF">CRI93_01800</name>
</gene>
<keyword evidence="2" id="KW-0472">Membrane</keyword>
<proteinExistence type="predicted"/>
<evidence type="ECO:0000256" key="1">
    <source>
        <dbReference type="SAM" id="MobiDB-lite"/>
    </source>
</evidence>
<feature type="compositionally biased region" description="Acidic residues" evidence="1">
    <location>
        <begin position="144"/>
        <end position="155"/>
    </location>
</feature>
<name>A0A2H3NQL8_9BACT</name>
<dbReference type="EMBL" id="PDEP01000001">
    <property type="protein sequence ID" value="PEN09487.1"/>
    <property type="molecule type" value="Genomic_DNA"/>
</dbReference>
<feature type="compositionally biased region" description="Low complexity" evidence="1">
    <location>
        <begin position="1"/>
        <end position="16"/>
    </location>
</feature>
<keyword evidence="2" id="KW-1133">Transmembrane helix</keyword>
<feature type="region of interest" description="Disordered" evidence="1">
    <location>
        <begin position="97"/>
        <end position="155"/>
    </location>
</feature>
<sequence length="193" mass="20300">MVKTSATSSPSSNRASLDASSACTSLGRYAALGDARQAKTRLQAAGLWVVFETETDHEEGGADDGSTQRNVPPAVLYVRNRDVRKARGILRAFHVLPDDTLAPPQTSPNERPSKPNARKEAASGNGEGSAGASPETAQERISEEENGGAEVSEEEGAVADWMPRIRFVHMVIGGAVLLALATALFLWLSASAG</sequence>
<evidence type="ECO:0000313" key="4">
    <source>
        <dbReference type="Proteomes" id="UP000221024"/>
    </source>
</evidence>
<evidence type="ECO:0000256" key="2">
    <source>
        <dbReference type="SAM" id="Phobius"/>
    </source>
</evidence>
<feature type="region of interest" description="Disordered" evidence="1">
    <location>
        <begin position="1"/>
        <end position="20"/>
    </location>
</feature>
<organism evidence="3 4">
    <name type="scientific">Longimonas halophila</name>
    <dbReference type="NCBI Taxonomy" id="1469170"/>
    <lineage>
        <taxon>Bacteria</taxon>
        <taxon>Pseudomonadati</taxon>
        <taxon>Rhodothermota</taxon>
        <taxon>Rhodothermia</taxon>
        <taxon>Rhodothermales</taxon>
        <taxon>Salisaetaceae</taxon>
        <taxon>Longimonas</taxon>
    </lineage>
</organism>
<evidence type="ECO:0000313" key="3">
    <source>
        <dbReference type="EMBL" id="PEN09487.1"/>
    </source>
</evidence>
<protein>
    <recommendedName>
        <fullName evidence="5">DUF2007 domain-containing protein</fullName>
    </recommendedName>
</protein>
<evidence type="ECO:0008006" key="5">
    <source>
        <dbReference type="Google" id="ProtNLM"/>
    </source>
</evidence>